<proteinExistence type="inferred from homology"/>
<keyword evidence="1" id="KW-0813">Transport</keyword>
<keyword evidence="2" id="KW-1003">Cell membrane</keyword>
<dbReference type="Gene3D" id="3.40.50.300">
    <property type="entry name" value="P-loop containing nucleotide triphosphate hydrolases"/>
    <property type="match status" value="1"/>
</dbReference>
<dbReference type="GO" id="GO:0005886">
    <property type="term" value="C:plasma membrane"/>
    <property type="evidence" value="ECO:0007669"/>
    <property type="project" value="TreeGrafter"/>
</dbReference>
<dbReference type="AlphaFoldDB" id="A0A1W6ZPZ1"/>
<dbReference type="InterPro" id="IPR003439">
    <property type="entry name" value="ABC_transporter-like_ATP-bd"/>
</dbReference>
<dbReference type="InterPro" id="IPR017911">
    <property type="entry name" value="MacB-like_ATP-bd"/>
</dbReference>
<dbReference type="GO" id="GO:0005524">
    <property type="term" value="F:ATP binding"/>
    <property type="evidence" value="ECO:0007669"/>
    <property type="project" value="UniProtKB-KW"/>
</dbReference>
<dbReference type="InterPro" id="IPR017871">
    <property type="entry name" value="ABC_transporter-like_CS"/>
</dbReference>
<dbReference type="PROSITE" id="PS50893">
    <property type="entry name" value="ABC_TRANSPORTER_2"/>
    <property type="match status" value="1"/>
</dbReference>
<evidence type="ECO:0000313" key="9">
    <source>
        <dbReference type="Proteomes" id="UP000194137"/>
    </source>
</evidence>
<dbReference type="GO" id="GO:0016887">
    <property type="term" value="F:ATP hydrolysis activity"/>
    <property type="evidence" value="ECO:0007669"/>
    <property type="project" value="InterPro"/>
</dbReference>
<evidence type="ECO:0000259" key="7">
    <source>
        <dbReference type="PROSITE" id="PS50893"/>
    </source>
</evidence>
<comment type="similarity">
    <text evidence="6">Belongs to the ABC transporter superfamily. Macrolide exporter (TC 3.A.1.122) family.</text>
</comment>
<keyword evidence="5" id="KW-1278">Translocase</keyword>
<gene>
    <name evidence="8" type="ORF">CAK95_10275</name>
</gene>
<dbReference type="STRING" id="1235591.CAK95_10275"/>
<dbReference type="EMBL" id="CP021112">
    <property type="protein sequence ID" value="ARP99429.1"/>
    <property type="molecule type" value="Genomic_DNA"/>
</dbReference>
<dbReference type="PANTHER" id="PTHR24220">
    <property type="entry name" value="IMPORT ATP-BINDING PROTEIN"/>
    <property type="match status" value="1"/>
</dbReference>
<dbReference type="FunFam" id="3.40.50.300:FF:000032">
    <property type="entry name" value="Export ABC transporter ATP-binding protein"/>
    <property type="match status" value="1"/>
</dbReference>
<dbReference type="GO" id="GO:0098796">
    <property type="term" value="C:membrane protein complex"/>
    <property type="evidence" value="ECO:0007669"/>
    <property type="project" value="UniProtKB-ARBA"/>
</dbReference>
<dbReference type="KEGG" id="psin:CAK95_10275"/>
<dbReference type="Pfam" id="PF00005">
    <property type="entry name" value="ABC_tran"/>
    <property type="match status" value="1"/>
</dbReference>
<evidence type="ECO:0000256" key="4">
    <source>
        <dbReference type="ARBA" id="ARBA00022840"/>
    </source>
</evidence>
<organism evidence="8 9">
    <name type="scientific">Pseudorhodoplanes sinuspersici</name>
    <dbReference type="NCBI Taxonomy" id="1235591"/>
    <lineage>
        <taxon>Bacteria</taxon>
        <taxon>Pseudomonadati</taxon>
        <taxon>Pseudomonadota</taxon>
        <taxon>Alphaproteobacteria</taxon>
        <taxon>Hyphomicrobiales</taxon>
        <taxon>Pseudorhodoplanes</taxon>
    </lineage>
</organism>
<dbReference type="SMART" id="SM00382">
    <property type="entry name" value="AAA"/>
    <property type="match status" value="1"/>
</dbReference>
<accession>A0A1W6ZPZ1</accession>
<dbReference type="InterPro" id="IPR027417">
    <property type="entry name" value="P-loop_NTPase"/>
</dbReference>
<evidence type="ECO:0000256" key="6">
    <source>
        <dbReference type="ARBA" id="ARBA00038388"/>
    </source>
</evidence>
<keyword evidence="3" id="KW-0547">Nucleotide-binding</keyword>
<dbReference type="Proteomes" id="UP000194137">
    <property type="component" value="Chromosome"/>
</dbReference>
<evidence type="ECO:0000256" key="5">
    <source>
        <dbReference type="ARBA" id="ARBA00022967"/>
    </source>
</evidence>
<dbReference type="InterPro" id="IPR003593">
    <property type="entry name" value="AAA+_ATPase"/>
</dbReference>
<dbReference type="PANTHER" id="PTHR24220:SF86">
    <property type="entry name" value="ABC TRANSPORTER ABCH.1"/>
    <property type="match status" value="1"/>
</dbReference>
<sequence length="251" mass="27281">MMPLIETENLKRLYHLGGETVTALGGVSICIDEGDFVAVMGPSGSGKSTFMNVIGCLDKPTDGTYRLDGELVSTLNGDALAAVRNRKIGFVFQQFHLLDRLDALSNVELPMVYAETDRATRKEKAIAALKRVGLGERIHHRPTQLSGGQQQRVAIARALVNSPKMLLADEPTGALDSRTSVELMALFQELNRDGTTVVIVTHEPDIAAYANRLIRFLDGHVLSDVRHEPVNAAAELQELIAASQPQKEAAE</sequence>
<keyword evidence="9" id="KW-1185">Reference proteome</keyword>
<evidence type="ECO:0000256" key="1">
    <source>
        <dbReference type="ARBA" id="ARBA00022448"/>
    </source>
</evidence>
<keyword evidence="2" id="KW-0472">Membrane</keyword>
<name>A0A1W6ZPZ1_9HYPH</name>
<reference evidence="8 9" key="1">
    <citation type="submission" date="2017-05" db="EMBL/GenBank/DDBJ databases">
        <title>Full genome sequence of Pseudorhodoplanes sinuspersici.</title>
        <authorList>
            <person name="Dastgheib S.M.M."/>
            <person name="Shavandi M."/>
            <person name="Tirandaz H."/>
        </authorList>
    </citation>
    <scope>NUCLEOTIDE SEQUENCE [LARGE SCALE GENOMIC DNA]</scope>
    <source>
        <strain evidence="8 9">RIPI110</strain>
    </source>
</reference>
<dbReference type="SUPFAM" id="SSF52540">
    <property type="entry name" value="P-loop containing nucleoside triphosphate hydrolases"/>
    <property type="match status" value="1"/>
</dbReference>
<dbReference type="PROSITE" id="PS00211">
    <property type="entry name" value="ABC_TRANSPORTER_1"/>
    <property type="match status" value="1"/>
</dbReference>
<evidence type="ECO:0000256" key="2">
    <source>
        <dbReference type="ARBA" id="ARBA00022519"/>
    </source>
</evidence>
<evidence type="ECO:0000256" key="3">
    <source>
        <dbReference type="ARBA" id="ARBA00022741"/>
    </source>
</evidence>
<keyword evidence="4 8" id="KW-0067">ATP-binding</keyword>
<protein>
    <submittedName>
        <fullName evidence="8">Macrolide ABC transporter ATP-binding protein</fullName>
    </submittedName>
</protein>
<feature type="domain" description="ABC transporter" evidence="7">
    <location>
        <begin position="5"/>
        <end position="243"/>
    </location>
</feature>
<dbReference type="CDD" id="cd03255">
    <property type="entry name" value="ABC_MJ0796_LolCDE_FtsE"/>
    <property type="match status" value="1"/>
</dbReference>
<dbReference type="GO" id="GO:0022857">
    <property type="term" value="F:transmembrane transporter activity"/>
    <property type="evidence" value="ECO:0007669"/>
    <property type="project" value="TreeGrafter"/>
</dbReference>
<keyword evidence="2" id="KW-0997">Cell inner membrane</keyword>
<dbReference type="InterPro" id="IPR015854">
    <property type="entry name" value="ABC_transpr_LolD-like"/>
</dbReference>
<evidence type="ECO:0000313" key="8">
    <source>
        <dbReference type="EMBL" id="ARP99429.1"/>
    </source>
</evidence>